<gene>
    <name evidence="2" type="ORF">METZ01_LOCUS177754</name>
</gene>
<accession>A0A382CFS9</accession>
<dbReference type="PANTHER" id="PTHR23339">
    <property type="entry name" value="TYROSINE SPECIFIC PROTEIN PHOSPHATASE AND DUAL SPECIFICITY PROTEIN PHOSPHATASE"/>
    <property type="match status" value="1"/>
</dbReference>
<feature type="non-terminal residue" evidence="2">
    <location>
        <position position="1"/>
    </location>
</feature>
<dbReference type="Gene3D" id="3.90.190.10">
    <property type="entry name" value="Protein tyrosine phosphatase superfamily"/>
    <property type="match status" value="1"/>
</dbReference>
<feature type="domain" description="Tyrosine specific protein phosphatases" evidence="1">
    <location>
        <begin position="102"/>
        <end position="161"/>
    </location>
</feature>
<reference evidence="2" key="1">
    <citation type="submission" date="2018-05" db="EMBL/GenBank/DDBJ databases">
        <authorList>
            <person name="Lanie J.A."/>
            <person name="Ng W.-L."/>
            <person name="Kazmierczak K.M."/>
            <person name="Andrzejewski T.M."/>
            <person name="Davidsen T.M."/>
            <person name="Wayne K.J."/>
            <person name="Tettelin H."/>
            <person name="Glass J.I."/>
            <person name="Rusch D."/>
            <person name="Podicherti R."/>
            <person name="Tsui H.-C.T."/>
            <person name="Winkler M.E."/>
        </authorList>
    </citation>
    <scope>NUCLEOTIDE SEQUENCE</scope>
</reference>
<organism evidence="2">
    <name type="scientific">marine metagenome</name>
    <dbReference type="NCBI Taxonomy" id="408172"/>
    <lineage>
        <taxon>unclassified sequences</taxon>
        <taxon>metagenomes</taxon>
        <taxon>ecological metagenomes</taxon>
    </lineage>
</organism>
<dbReference type="EMBL" id="UINC01034289">
    <property type="protein sequence ID" value="SVB24900.1"/>
    <property type="molecule type" value="Genomic_DNA"/>
</dbReference>
<protein>
    <recommendedName>
        <fullName evidence="1">Tyrosine specific protein phosphatases domain-containing protein</fullName>
    </recommendedName>
</protein>
<evidence type="ECO:0000313" key="2">
    <source>
        <dbReference type="EMBL" id="SVB24900.1"/>
    </source>
</evidence>
<proteinExistence type="predicted"/>
<dbReference type="InterPro" id="IPR000387">
    <property type="entry name" value="Tyr_Pase_dom"/>
</dbReference>
<name>A0A382CFS9_9ZZZZ</name>
<dbReference type="InterPro" id="IPR029021">
    <property type="entry name" value="Prot-tyrosine_phosphatase-like"/>
</dbReference>
<evidence type="ECO:0000259" key="1">
    <source>
        <dbReference type="PROSITE" id="PS50056"/>
    </source>
</evidence>
<dbReference type="InterPro" id="IPR050561">
    <property type="entry name" value="PTP"/>
</dbReference>
<dbReference type="Pfam" id="PF22785">
    <property type="entry name" value="Tc-R-P"/>
    <property type="match status" value="1"/>
</dbReference>
<sequence>VAFLDLELASGSTPGPTHRSYWVVEGRFAAGAYPGKAGRGDLEHAPDVIAELLSVGIDCFINLTEDEPGGGDSHLTRYDDDVSASAIIDRHPIVDVSIPAVDQLARILDATDEHLAAGHNVYAHCWGGIGRTGTLVGCWMVRHDLVAPSDAIHVLEQLRRGDRGAGHRRSPETTQQRDFVGAWAAGQ</sequence>
<dbReference type="PROSITE" id="PS50056">
    <property type="entry name" value="TYR_PHOSPHATASE_2"/>
    <property type="match status" value="1"/>
</dbReference>
<dbReference type="AlphaFoldDB" id="A0A382CFS9"/>
<dbReference type="SUPFAM" id="SSF52799">
    <property type="entry name" value="(Phosphotyrosine protein) phosphatases II"/>
    <property type="match status" value="1"/>
</dbReference>